<evidence type="ECO:0000313" key="3">
    <source>
        <dbReference type="Proteomes" id="UP001432027"/>
    </source>
</evidence>
<sequence>MARYLAAFALVAVSLAAPRDRRQAFLAPAVVAPAILGAQQSPGGHVTGAHASISIHASPAIKTPI</sequence>
<protein>
    <submittedName>
        <fullName evidence="2">Uncharacterized protein</fullName>
    </submittedName>
</protein>
<feature type="signal peptide" evidence="1">
    <location>
        <begin position="1"/>
        <end position="16"/>
    </location>
</feature>
<evidence type="ECO:0000313" key="2">
    <source>
        <dbReference type="EMBL" id="GMS97179.1"/>
    </source>
</evidence>
<dbReference type="EMBL" id="BTSX01000004">
    <property type="protein sequence ID" value="GMS97179.1"/>
    <property type="molecule type" value="Genomic_DNA"/>
</dbReference>
<organism evidence="2 3">
    <name type="scientific">Pristionchus entomophagus</name>
    <dbReference type="NCBI Taxonomy" id="358040"/>
    <lineage>
        <taxon>Eukaryota</taxon>
        <taxon>Metazoa</taxon>
        <taxon>Ecdysozoa</taxon>
        <taxon>Nematoda</taxon>
        <taxon>Chromadorea</taxon>
        <taxon>Rhabditida</taxon>
        <taxon>Rhabditina</taxon>
        <taxon>Diplogasteromorpha</taxon>
        <taxon>Diplogasteroidea</taxon>
        <taxon>Neodiplogasteridae</taxon>
        <taxon>Pristionchus</taxon>
    </lineage>
</organism>
<comment type="caution">
    <text evidence="2">The sequence shown here is derived from an EMBL/GenBank/DDBJ whole genome shotgun (WGS) entry which is preliminary data.</text>
</comment>
<name>A0AAV5TT62_9BILA</name>
<dbReference type="Proteomes" id="UP001432027">
    <property type="component" value="Unassembled WGS sequence"/>
</dbReference>
<keyword evidence="3" id="KW-1185">Reference proteome</keyword>
<accession>A0AAV5TT62</accession>
<evidence type="ECO:0000256" key="1">
    <source>
        <dbReference type="SAM" id="SignalP"/>
    </source>
</evidence>
<reference evidence="2" key="1">
    <citation type="submission" date="2023-10" db="EMBL/GenBank/DDBJ databases">
        <title>Genome assembly of Pristionchus species.</title>
        <authorList>
            <person name="Yoshida K."/>
            <person name="Sommer R.J."/>
        </authorList>
    </citation>
    <scope>NUCLEOTIDE SEQUENCE</scope>
    <source>
        <strain evidence="2">RS0144</strain>
    </source>
</reference>
<feature type="chain" id="PRO_5043618929" evidence="1">
    <location>
        <begin position="17"/>
        <end position="65"/>
    </location>
</feature>
<gene>
    <name evidence="2" type="ORF">PENTCL1PPCAC_19354</name>
</gene>
<keyword evidence="1" id="KW-0732">Signal</keyword>
<dbReference type="AlphaFoldDB" id="A0AAV5TT62"/>
<feature type="non-terminal residue" evidence="2">
    <location>
        <position position="65"/>
    </location>
</feature>
<proteinExistence type="predicted"/>